<gene>
    <name evidence="8" type="ORF">QWJ08_14965</name>
</gene>
<evidence type="ECO:0000256" key="2">
    <source>
        <dbReference type="ARBA" id="ARBA00015075"/>
    </source>
</evidence>
<dbReference type="Pfam" id="PF01845">
    <property type="entry name" value="CcdB"/>
    <property type="match status" value="1"/>
</dbReference>
<dbReference type="InterPro" id="IPR011067">
    <property type="entry name" value="Plasmid_toxin/cell-grow_inhib"/>
</dbReference>
<evidence type="ECO:0000313" key="9">
    <source>
        <dbReference type="Proteomes" id="UP001169719"/>
    </source>
</evidence>
<dbReference type="EMBL" id="JAUEOZ010000002">
    <property type="protein sequence ID" value="MDN2482637.1"/>
    <property type="molecule type" value="Genomic_DNA"/>
</dbReference>
<evidence type="ECO:0000256" key="5">
    <source>
        <dbReference type="ARBA" id="ARBA00023163"/>
    </source>
</evidence>
<dbReference type="Gene3D" id="2.30.30.110">
    <property type="match status" value="1"/>
</dbReference>
<reference evidence="8" key="1">
    <citation type="submission" date="2024-05" db="EMBL/GenBank/DDBJ databases">
        <title>Genome Sequences of Four Agar- Degrading Marine Bacteria.</title>
        <authorList>
            <person name="Phillips E.K."/>
            <person name="Shaffer J.C."/>
            <person name="Henson M.W."/>
            <person name="Temperton B."/>
            <person name="Thrash C.J."/>
            <person name="Martin M.O."/>
        </authorList>
    </citation>
    <scope>NUCLEOTIDE SEQUENCE</scope>
    <source>
        <strain evidence="8">EKP203</strain>
    </source>
</reference>
<keyword evidence="9" id="KW-1185">Reference proteome</keyword>
<dbReference type="InterPro" id="IPR002712">
    <property type="entry name" value="CcdB"/>
</dbReference>
<sequence length="107" mass="12046">MLTSQFSLYQNNNKSSATAYPYFVDVQCEILDTLNTRLVIPLTPVEMLEKKAPTHLCPVIHIDEGDFVILTHQIASVPTKILRDPVNDLSTFRNEIITAIDFLITGI</sequence>
<proteinExistence type="inferred from homology"/>
<dbReference type="Proteomes" id="UP001169719">
    <property type="component" value="Unassembled WGS sequence"/>
</dbReference>
<comment type="similarity">
    <text evidence="1">Belongs to the CcdB toxin family.</text>
</comment>
<comment type="caution">
    <text evidence="8">The sequence shown here is derived from an EMBL/GenBank/DDBJ whole genome shotgun (WGS) entry which is preliminary data.</text>
</comment>
<organism evidence="8 9">
    <name type="scientific">Vibrio agarivorans</name>
    <dbReference type="NCBI Taxonomy" id="153622"/>
    <lineage>
        <taxon>Bacteria</taxon>
        <taxon>Pseudomonadati</taxon>
        <taxon>Pseudomonadota</taxon>
        <taxon>Gammaproteobacteria</taxon>
        <taxon>Vibrionales</taxon>
        <taxon>Vibrionaceae</taxon>
        <taxon>Vibrio</taxon>
    </lineage>
</organism>
<keyword evidence="4" id="KW-0805">Transcription regulation</keyword>
<keyword evidence="5" id="KW-0804">Transcription</keyword>
<dbReference type="SUPFAM" id="SSF50118">
    <property type="entry name" value="Cell growth inhibitor/plasmid maintenance toxic component"/>
    <property type="match status" value="1"/>
</dbReference>
<name>A0ABT7Y3K9_9VIBR</name>
<dbReference type="RefSeq" id="WP_289963895.1">
    <property type="nucleotide sequence ID" value="NZ_JAUEOZ010000002.1"/>
</dbReference>
<evidence type="ECO:0000256" key="6">
    <source>
        <dbReference type="ARBA" id="ARBA00029628"/>
    </source>
</evidence>
<evidence type="ECO:0000256" key="1">
    <source>
        <dbReference type="ARBA" id="ARBA00005230"/>
    </source>
</evidence>
<evidence type="ECO:0000256" key="7">
    <source>
        <dbReference type="ARBA" id="ARBA00033135"/>
    </source>
</evidence>
<accession>A0ABT7Y3K9</accession>
<keyword evidence="3" id="KW-0678">Repressor</keyword>
<evidence type="ECO:0000313" key="8">
    <source>
        <dbReference type="EMBL" id="MDN2482637.1"/>
    </source>
</evidence>
<evidence type="ECO:0000256" key="4">
    <source>
        <dbReference type="ARBA" id="ARBA00023015"/>
    </source>
</evidence>
<evidence type="ECO:0000256" key="3">
    <source>
        <dbReference type="ARBA" id="ARBA00022491"/>
    </source>
</evidence>
<protein>
    <recommendedName>
        <fullName evidence="2">Toxin CcdB</fullName>
    </recommendedName>
    <alternativeName>
        <fullName evidence="7">Cytotoxic protein CcdB</fullName>
    </alternativeName>
    <alternativeName>
        <fullName evidence="6">Protein LetD</fullName>
    </alternativeName>
</protein>